<comment type="subcellular location">
    <subcellularLocation>
        <location evidence="2">Microsome membrane</location>
    </subcellularLocation>
</comment>
<evidence type="ECO:0000256" key="12">
    <source>
        <dbReference type="PIRSR" id="PIRSR602401-1"/>
    </source>
</evidence>
<dbReference type="PRINTS" id="PR00385">
    <property type="entry name" value="P450"/>
</dbReference>
<evidence type="ECO:0000313" key="15">
    <source>
        <dbReference type="Proteomes" id="UP000694428"/>
    </source>
</evidence>
<dbReference type="InterPro" id="IPR050182">
    <property type="entry name" value="Cytochrome_P450_fam2"/>
</dbReference>
<dbReference type="InterPro" id="IPR001128">
    <property type="entry name" value="Cyt_P450"/>
</dbReference>
<dbReference type="SUPFAM" id="SSF48264">
    <property type="entry name" value="Cytochrome P450"/>
    <property type="match status" value="1"/>
</dbReference>
<comment type="similarity">
    <text evidence="3 13">Belongs to the cytochrome P450 family.</text>
</comment>
<dbReference type="Pfam" id="PF00067">
    <property type="entry name" value="p450"/>
    <property type="match status" value="1"/>
</dbReference>
<evidence type="ECO:0000256" key="1">
    <source>
        <dbReference type="ARBA" id="ARBA00001971"/>
    </source>
</evidence>
<dbReference type="Gene3D" id="1.10.630.10">
    <property type="entry name" value="Cytochrome P450"/>
    <property type="match status" value="1"/>
</dbReference>
<dbReference type="GO" id="GO:0020037">
    <property type="term" value="F:heme binding"/>
    <property type="evidence" value="ECO:0007669"/>
    <property type="project" value="InterPro"/>
</dbReference>
<protein>
    <recommendedName>
        <fullName evidence="16">Cytochrome P450 2K1</fullName>
    </recommendedName>
</protein>
<evidence type="ECO:0000256" key="9">
    <source>
        <dbReference type="ARBA" id="ARBA00023004"/>
    </source>
</evidence>
<keyword evidence="5 12" id="KW-0479">Metal-binding</keyword>
<comment type="cofactor">
    <cofactor evidence="1 12">
        <name>heme</name>
        <dbReference type="ChEBI" id="CHEBI:30413"/>
    </cofactor>
</comment>
<evidence type="ECO:0000256" key="8">
    <source>
        <dbReference type="ARBA" id="ARBA00023002"/>
    </source>
</evidence>
<dbReference type="PROSITE" id="PS00086">
    <property type="entry name" value="CYTOCHROME_P450"/>
    <property type="match status" value="1"/>
</dbReference>
<dbReference type="GO" id="GO:0046222">
    <property type="term" value="P:aflatoxin metabolic process"/>
    <property type="evidence" value="ECO:0007669"/>
    <property type="project" value="UniProtKB-ARBA"/>
</dbReference>
<accession>A0A8C9ESY5</accession>
<dbReference type="InterPro" id="IPR002401">
    <property type="entry name" value="Cyt_P450_E_grp-I"/>
</dbReference>
<keyword evidence="7" id="KW-0492">Microsome</keyword>
<organism evidence="14 15">
    <name type="scientific">Pavo cristatus</name>
    <name type="common">Indian peafowl</name>
    <name type="synonym">Blue peafowl</name>
    <dbReference type="NCBI Taxonomy" id="9049"/>
    <lineage>
        <taxon>Eukaryota</taxon>
        <taxon>Metazoa</taxon>
        <taxon>Chordata</taxon>
        <taxon>Craniata</taxon>
        <taxon>Vertebrata</taxon>
        <taxon>Euteleostomi</taxon>
        <taxon>Archelosauria</taxon>
        <taxon>Archosauria</taxon>
        <taxon>Dinosauria</taxon>
        <taxon>Saurischia</taxon>
        <taxon>Theropoda</taxon>
        <taxon>Coelurosauria</taxon>
        <taxon>Aves</taxon>
        <taxon>Neognathae</taxon>
        <taxon>Galloanserae</taxon>
        <taxon>Galliformes</taxon>
        <taxon>Phasianidae</taxon>
        <taxon>Phasianinae</taxon>
        <taxon>Pavo</taxon>
    </lineage>
</organism>
<feature type="binding site" description="axial binding residue" evidence="12">
    <location>
        <position position="400"/>
    </location>
    <ligand>
        <name>heme</name>
        <dbReference type="ChEBI" id="CHEBI:30413"/>
    </ligand>
    <ligandPart>
        <name>Fe</name>
        <dbReference type="ChEBI" id="CHEBI:18248"/>
    </ligandPart>
</feature>
<reference evidence="14" key="2">
    <citation type="submission" date="2025-09" db="UniProtKB">
        <authorList>
            <consortium name="Ensembl"/>
        </authorList>
    </citation>
    <scope>IDENTIFICATION</scope>
</reference>
<proteinExistence type="inferred from homology"/>
<keyword evidence="10 13" id="KW-0503">Monooxygenase</keyword>
<evidence type="ECO:0000256" key="7">
    <source>
        <dbReference type="ARBA" id="ARBA00022848"/>
    </source>
</evidence>
<dbReference type="GO" id="GO:0005506">
    <property type="term" value="F:iron ion binding"/>
    <property type="evidence" value="ECO:0007669"/>
    <property type="project" value="InterPro"/>
</dbReference>
<evidence type="ECO:0000256" key="11">
    <source>
        <dbReference type="ARBA" id="ARBA00023136"/>
    </source>
</evidence>
<evidence type="ECO:0000256" key="6">
    <source>
        <dbReference type="ARBA" id="ARBA00022824"/>
    </source>
</evidence>
<evidence type="ECO:0000256" key="5">
    <source>
        <dbReference type="ARBA" id="ARBA00022723"/>
    </source>
</evidence>
<keyword evidence="4 12" id="KW-0349">Heme</keyword>
<dbReference type="AlphaFoldDB" id="A0A8C9ESY5"/>
<dbReference type="Proteomes" id="UP000694428">
    <property type="component" value="Unplaced"/>
</dbReference>
<dbReference type="InterPro" id="IPR036396">
    <property type="entry name" value="Cyt_P450_sf"/>
</dbReference>
<evidence type="ECO:0000256" key="13">
    <source>
        <dbReference type="RuleBase" id="RU000461"/>
    </source>
</evidence>
<dbReference type="GO" id="GO:0005737">
    <property type="term" value="C:cytoplasm"/>
    <property type="evidence" value="ECO:0007669"/>
    <property type="project" value="TreeGrafter"/>
</dbReference>
<evidence type="ECO:0000256" key="3">
    <source>
        <dbReference type="ARBA" id="ARBA00010617"/>
    </source>
</evidence>
<dbReference type="PRINTS" id="PR00463">
    <property type="entry name" value="EP450I"/>
</dbReference>
<keyword evidence="8 13" id="KW-0560">Oxidoreductase</keyword>
<dbReference type="Ensembl" id="ENSPSTT00000004741.1">
    <property type="protein sequence ID" value="ENSPSTP00000004511.1"/>
    <property type="gene ID" value="ENSPSTG00000003213.1"/>
</dbReference>
<dbReference type="InterPro" id="IPR017972">
    <property type="entry name" value="Cyt_P450_CS"/>
</dbReference>
<dbReference type="FunFam" id="1.10.630.10:FF:000010">
    <property type="entry name" value="cytochrome P450 2W1 isoform X2"/>
    <property type="match status" value="1"/>
</dbReference>
<evidence type="ECO:0008006" key="16">
    <source>
        <dbReference type="Google" id="ProtNLM"/>
    </source>
</evidence>
<evidence type="ECO:0000256" key="10">
    <source>
        <dbReference type="ARBA" id="ARBA00023033"/>
    </source>
</evidence>
<dbReference type="GO" id="GO:0006082">
    <property type="term" value="P:organic acid metabolic process"/>
    <property type="evidence" value="ECO:0007669"/>
    <property type="project" value="TreeGrafter"/>
</dbReference>
<evidence type="ECO:0000256" key="4">
    <source>
        <dbReference type="ARBA" id="ARBA00022617"/>
    </source>
</evidence>
<name>A0A8C9ESY5_PAVCR</name>
<dbReference type="GO" id="GO:0006805">
    <property type="term" value="P:xenobiotic metabolic process"/>
    <property type="evidence" value="ECO:0007669"/>
    <property type="project" value="TreeGrafter"/>
</dbReference>
<keyword evidence="9 12" id="KW-0408">Iron</keyword>
<dbReference type="PANTHER" id="PTHR24300">
    <property type="entry name" value="CYTOCHROME P450 508A4-RELATED"/>
    <property type="match status" value="1"/>
</dbReference>
<reference evidence="14" key="1">
    <citation type="submission" date="2025-08" db="UniProtKB">
        <authorList>
            <consortium name="Ensembl"/>
        </authorList>
    </citation>
    <scope>IDENTIFICATION</scope>
</reference>
<keyword evidence="15" id="KW-1185">Reference proteome</keyword>
<evidence type="ECO:0000256" key="2">
    <source>
        <dbReference type="ARBA" id="ARBA00004524"/>
    </source>
</evidence>
<keyword evidence="11" id="KW-0472">Membrane</keyword>
<dbReference type="GO" id="GO:0016712">
    <property type="term" value="F:oxidoreductase activity, acting on paired donors, with incorporation or reduction of molecular oxygen, reduced flavin or flavoprotein as one donor, and incorporation of one atom of oxygen"/>
    <property type="evidence" value="ECO:0007669"/>
    <property type="project" value="TreeGrafter"/>
</dbReference>
<dbReference type="PANTHER" id="PTHR24300:SF395">
    <property type="entry name" value="CYTOCHROME P450, FAMILY 2, SUBFAMILY AC, POLYPEPTIDE 7"/>
    <property type="match status" value="1"/>
</dbReference>
<evidence type="ECO:0000313" key="14">
    <source>
        <dbReference type="Ensembl" id="ENSPSTP00000004511.1"/>
    </source>
</evidence>
<keyword evidence="6" id="KW-0256">Endoplasmic reticulum</keyword>
<sequence>VFVASARSGAHTRLPQVSGIKINSLPATAFANSLHTLSKLYGNVFTVHFGPRKAVVLAGYETIKDALLNHAEEFGERAEIPIFRKMTRGNGIAFSHGELWKTMRRFTLSTLRDFGMGRRTIEVRILEELNSLIKYFESYQGEWKPFDTKMILNNAVSNVICSILFGERFEYDDPAFLTLLKLLNENTKLLGSPMVLLYNFYPSLGFLCGASKTVLRNISELSAFLQKLFKDCRLFVLKESKKPHSMFHNESLLFSTLDLFAAGTETTSTTMRWGLLLMMKYPEIQRKIQEEMNQVIEPGEMPTLEDRKKMPYTEAVIHEIQRFANIVPMGVSRSTPTDVNFQGYVIPKGTEIIPLLTSALNDELHWKTPHQFNPSHFLDADGNFVRREAFIPFSIGRRACVGEGLARMELFLFFAGLLRKFVFQPPPGVNKAELDLTADVGFTLNPMPHLFIGFFP</sequence>